<name>D8LEU5_ECTSI</name>
<feature type="region of interest" description="Disordered" evidence="1">
    <location>
        <begin position="146"/>
        <end position="173"/>
    </location>
</feature>
<evidence type="ECO:0000256" key="1">
    <source>
        <dbReference type="SAM" id="MobiDB-lite"/>
    </source>
</evidence>
<feature type="region of interest" description="Disordered" evidence="1">
    <location>
        <begin position="97"/>
        <end position="127"/>
    </location>
</feature>
<protein>
    <submittedName>
        <fullName evidence="2">Uncharacterized protein</fullName>
    </submittedName>
</protein>
<reference evidence="2 3" key="1">
    <citation type="journal article" date="2010" name="Nature">
        <title>The Ectocarpus genome and the independent evolution of multicellularity in brown algae.</title>
        <authorList>
            <person name="Cock J.M."/>
            <person name="Sterck L."/>
            <person name="Rouze P."/>
            <person name="Scornet D."/>
            <person name="Allen A.E."/>
            <person name="Amoutzias G."/>
            <person name="Anthouard V."/>
            <person name="Artiguenave F."/>
            <person name="Aury J.M."/>
            <person name="Badger J.H."/>
            <person name="Beszteri B."/>
            <person name="Billiau K."/>
            <person name="Bonnet E."/>
            <person name="Bothwell J.H."/>
            <person name="Bowler C."/>
            <person name="Boyen C."/>
            <person name="Brownlee C."/>
            <person name="Carrano C.J."/>
            <person name="Charrier B."/>
            <person name="Cho G.Y."/>
            <person name="Coelho S.M."/>
            <person name="Collen J."/>
            <person name="Corre E."/>
            <person name="Da Silva C."/>
            <person name="Delage L."/>
            <person name="Delaroque N."/>
            <person name="Dittami S.M."/>
            <person name="Doulbeau S."/>
            <person name="Elias M."/>
            <person name="Farnham G."/>
            <person name="Gachon C.M."/>
            <person name="Gschloessl B."/>
            <person name="Heesch S."/>
            <person name="Jabbari K."/>
            <person name="Jubin C."/>
            <person name="Kawai H."/>
            <person name="Kimura K."/>
            <person name="Kloareg B."/>
            <person name="Kupper F.C."/>
            <person name="Lang D."/>
            <person name="Le Bail A."/>
            <person name="Leblanc C."/>
            <person name="Lerouge P."/>
            <person name="Lohr M."/>
            <person name="Lopez P.J."/>
            <person name="Martens C."/>
            <person name="Maumus F."/>
            <person name="Michel G."/>
            <person name="Miranda-Saavedra D."/>
            <person name="Morales J."/>
            <person name="Moreau H."/>
            <person name="Motomura T."/>
            <person name="Nagasato C."/>
            <person name="Napoli C.A."/>
            <person name="Nelson D.R."/>
            <person name="Nyvall-Collen P."/>
            <person name="Peters A.F."/>
            <person name="Pommier C."/>
            <person name="Potin P."/>
            <person name="Poulain J."/>
            <person name="Quesneville H."/>
            <person name="Read B."/>
            <person name="Rensing S.A."/>
            <person name="Ritter A."/>
            <person name="Rousvoal S."/>
            <person name="Samanta M."/>
            <person name="Samson G."/>
            <person name="Schroeder D.C."/>
            <person name="Segurens B."/>
            <person name="Strittmatter M."/>
            <person name="Tonon T."/>
            <person name="Tregear J.W."/>
            <person name="Valentin K."/>
            <person name="von Dassow P."/>
            <person name="Yamagishi T."/>
            <person name="Van de Peer Y."/>
            <person name="Wincker P."/>
        </authorList>
    </citation>
    <scope>NUCLEOTIDE SEQUENCE [LARGE SCALE GENOMIC DNA]</scope>
    <source>
        <strain evidence="3">Ec32 / CCAP1310/4</strain>
    </source>
</reference>
<feature type="compositionally biased region" description="Basic and acidic residues" evidence="1">
    <location>
        <begin position="108"/>
        <end position="120"/>
    </location>
</feature>
<dbReference type="EMBL" id="FN648000">
    <property type="protein sequence ID" value="CBN79765.1"/>
    <property type="molecule type" value="Genomic_DNA"/>
</dbReference>
<dbReference type="AlphaFoldDB" id="D8LEU5"/>
<feature type="compositionally biased region" description="Basic and acidic residues" evidence="1">
    <location>
        <begin position="14"/>
        <end position="24"/>
    </location>
</feature>
<organism evidence="2 3">
    <name type="scientific">Ectocarpus siliculosus</name>
    <name type="common">Brown alga</name>
    <name type="synonym">Conferva siliculosa</name>
    <dbReference type="NCBI Taxonomy" id="2880"/>
    <lineage>
        <taxon>Eukaryota</taxon>
        <taxon>Sar</taxon>
        <taxon>Stramenopiles</taxon>
        <taxon>Ochrophyta</taxon>
        <taxon>PX clade</taxon>
        <taxon>Phaeophyceae</taxon>
        <taxon>Ectocarpales</taxon>
        <taxon>Ectocarpaceae</taxon>
        <taxon>Ectocarpus</taxon>
    </lineage>
</organism>
<gene>
    <name evidence="2" type="ORF">Esi_0014_0060</name>
</gene>
<proteinExistence type="predicted"/>
<accession>D8LEU5</accession>
<sequence length="353" mass="38404">MLEPTAAGNALHKNNNDGESHEWVKRKDCLKKRSTAPVLEVAAAAPTGSSVPAGDEVLRPLTFPTEKDKNEAARLLARAFSSAGGAMPPESVYFGEQAEGEPESNDDGIERARSSAETKKKMSGQGQTVLGDVHLVVSGFSLREARKSGARGHASSDGRGQGTQTQERGGDGAKEWHLREAARVSAPNTKTGILARYILARHTLASGDDKKAEVLFLAAIDAEPTTYGACAALLSVLRQVSVDAFRANVRSRRLKRWLGKRRKGRRVSGGGASQKKDVAARLWQQFEDEKRSVKLLERLKVYASLRKRYAGDRLRGPGLASFEWAQALEEGWETRYARLLEAGDGWAAAMRLL</sequence>
<evidence type="ECO:0000313" key="3">
    <source>
        <dbReference type="Proteomes" id="UP000002630"/>
    </source>
</evidence>
<keyword evidence="3" id="KW-1185">Reference proteome</keyword>
<feature type="region of interest" description="Disordered" evidence="1">
    <location>
        <begin position="1"/>
        <end position="24"/>
    </location>
</feature>
<feature type="compositionally biased region" description="Acidic residues" evidence="1">
    <location>
        <begin position="98"/>
        <end position="107"/>
    </location>
</feature>
<dbReference type="Proteomes" id="UP000002630">
    <property type="component" value="Linkage Group LG11"/>
</dbReference>
<dbReference type="InParanoid" id="D8LEU5"/>
<dbReference type="EMBL" id="FN649736">
    <property type="protein sequence ID" value="CBN79765.1"/>
    <property type="molecule type" value="Genomic_DNA"/>
</dbReference>
<evidence type="ECO:0000313" key="2">
    <source>
        <dbReference type="EMBL" id="CBN79765.1"/>
    </source>
</evidence>